<dbReference type="GO" id="GO:0032259">
    <property type="term" value="P:methylation"/>
    <property type="evidence" value="ECO:0007669"/>
    <property type="project" value="UniProtKB-KW"/>
</dbReference>
<dbReference type="EMBL" id="WVQY01000012">
    <property type="protein sequence ID" value="NOD32618.1"/>
    <property type="molecule type" value="Genomic_DNA"/>
</dbReference>
<name>A0ABX1WH01_9RHOB</name>
<keyword evidence="2" id="KW-1185">Reference proteome</keyword>
<dbReference type="InterPro" id="IPR029063">
    <property type="entry name" value="SAM-dependent_MTases_sf"/>
</dbReference>
<evidence type="ECO:0000313" key="2">
    <source>
        <dbReference type="Proteomes" id="UP000599383"/>
    </source>
</evidence>
<sequence length="289" mass="33204">MAYDLDETQKTLAAQNRNINAMGDLPDSMHDTLDRTGLLFTLKKDGPLGAAGQGLLVPDDKTMSPAIIADARWEYENLAAFAGHLKEGRRYTLLDIGANIGMFSRQIQVLSDQIEHALCVEPDHHNFAALKFNLAPFSDRVMFFNAALGREDGIVEFYRDMQNIGNYSLNEDAMRARSFEKVRVSQHDTQKWMAEHVSHKQALAWKSDTQGFDEVIITRTPMEIWERIDVALIEIWRIEKPDFDMDALRARFESFPNRQLGDEKDISVDEIIEYLSGSDWQFKDLLMWR</sequence>
<accession>A0ABX1WH01</accession>
<dbReference type="NCBIfam" id="TIGR01444">
    <property type="entry name" value="fkbM_fam"/>
    <property type="match status" value="1"/>
</dbReference>
<evidence type="ECO:0000313" key="1">
    <source>
        <dbReference type="EMBL" id="NOD32618.1"/>
    </source>
</evidence>
<dbReference type="PANTHER" id="PTHR34203">
    <property type="entry name" value="METHYLTRANSFERASE, FKBM FAMILY PROTEIN"/>
    <property type="match status" value="1"/>
</dbReference>
<proteinExistence type="predicted"/>
<dbReference type="Gene3D" id="3.40.50.150">
    <property type="entry name" value="Vaccinia Virus protein VP39"/>
    <property type="match status" value="1"/>
</dbReference>
<protein>
    <submittedName>
        <fullName evidence="1">FkbM family methyltransferase</fullName>
    </submittedName>
</protein>
<keyword evidence="1" id="KW-0808">Transferase</keyword>
<dbReference type="PANTHER" id="PTHR34203:SF15">
    <property type="entry name" value="SLL1173 PROTEIN"/>
    <property type="match status" value="1"/>
</dbReference>
<dbReference type="RefSeq" id="WP_171364608.1">
    <property type="nucleotide sequence ID" value="NZ_WVQY01000012.1"/>
</dbReference>
<dbReference type="GO" id="GO:0008168">
    <property type="term" value="F:methyltransferase activity"/>
    <property type="evidence" value="ECO:0007669"/>
    <property type="project" value="UniProtKB-KW"/>
</dbReference>
<dbReference type="SUPFAM" id="SSF53335">
    <property type="entry name" value="S-adenosyl-L-methionine-dependent methyltransferases"/>
    <property type="match status" value="1"/>
</dbReference>
<organism evidence="1 2">
    <name type="scientific">Ruegeria atlantica</name>
    <dbReference type="NCBI Taxonomy" id="81569"/>
    <lineage>
        <taxon>Bacteria</taxon>
        <taxon>Pseudomonadati</taxon>
        <taxon>Pseudomonadota</taxon>
        <taxon>Alphaproteobacteria</taxon>
        <taxon>Rhodobacterales</taxon>
        <taxon>Roseobacteraceae</taxon>
        <taxon>Ruegeria</taxon>
    </lineage>
</organism>
<reference evidence="1 2" key="1">
    <citation type="submission" date="2019-12" db="EMBL/GenBank/DDBJ databases">
        <title>Ruegeria JWLKs population differentiation of coral mucus and skeleton niches.</title>
        <authorList>
            <person name="Luo D."/>
        </authorList>
    </citation>
    <scope>NUCLEOTIDE SEQUENCE [LARGE SCALE GENOMIC DNA]</scope>
    <source>
        <strain evidence="1 2">HKCCD6238</strain>
    </source>
</reference>
<comment type="caution">
    <text evidence="1">The sequence shown here is derived from an EMBL/GenBank/DDBJ whole genome shotgun (WGS) entry which is preliminary data.</text>
</comment>
<keyword evidence="1" id="KW-0489">Methyltransferase</keyword>
<gene>
    <name evidence="1" type="ORF">GS617_20290</name>
</gene>
<dbReference type="InterPro" id="IPR052514">
    <property type="entry name" value="SAM-dependent_MTase"/>
</dbReference>
<dbReference type="InterPro" id="IPR006342">
    <property type="entry name" value="FkbM_mtfrase"/>
</dbReference>
<dbReference type="Proteomes" id="UP000599383">
    <property type="component" value="Unassembled WGS sequence"/>
</dbReference>